<sequence length="371" mass="42647">MTRILLKTFAAGFYKVHAGLLLTLFVTLFINFFFTNVLNQTHLNKEQILLNNLKLVLTSVSNPVAMGILFVIWLGYTIKSCQYVSAQLALNQYQFMFYSCNAMSLKKQFLSWFIIQSVISIPILALGFFAMGVGIAFHYFFIPILIPVYQMILLSGSAFYYTRLVNNLTEKKSEPYIPDLIRKFPKPVFSLFLYQIIYRFKLTFAITKVISAIVIIGMYVLFPDNKNDIRIAGISILSVIAAHTVLIYQSNEFERSYLSFCRNFPLSKKKMYLQFVLLYLLLILPEIILFFFLNTPLIAVRISILGLSFALLLRTILYHQNPKMGSYLKKVFGLFIFSALIVMFGGLSFLTVLCVGVSVFIFDRRYYGAIE</sequence>
<feature type="transmembrane region" description="Helical" evidence="1">
    <location>
        <begin position="12"/>
        <end position="35"/>
    </location>
</feature>
<dbReference type="Proteomes" id="UP000634134">
    <property type="component" value="Unassembled WGS sequence"/>
</dbReference>
<evidence type="ECO:0008006" key="4">
    <source>
        <dbReference type="Google" id="ProtNLM"/>
    </source>
</evidence>
<feature type="transmembrane region" description="Helical" evidence="1">
    <location>
        <begin position="298"/>
        <end position="319"/>
    </location>
</feature>
<evidence type="ECO:0000313" key="2">
    <source>
        <dbReference type="EMBL" id="MBE9463588.1"/>
    </source>
</evidence>
<keyword evidence="1" id="KW-1133">Transmembrane helix</keyword>
<feature type="transmembrane region" description="Helical" evidence="1">
    <location>
        <begin position="331"/>
        <end position="362"/>
    </location>
</feature>
<feature type="transmembrane region" description="Helical" evidence="1">
    <location>
        <begin position="202"/>
        <end position="223"/>
    </location>
</feature>
<keyword evidence="1" id="KW-0472">Membrane</keyword>
<proteinExistence type="predicted"/>
<dbReference type="EMBL" id="JACYGY010000001">
    <property type="protein sequence ID" value="MBE9463588.1"/>
    <property type="molecule type" value="Genomic_DNA"/>
</dbReference>
<evidence type="ECO:0000256" key="1">
    <source>
        <dbReference type="SAM" id="Phobius"/>
    </source>
</evidence>
<name>A0ABR9WDM2_9BACT</name>
<feature type="transmembrane region" description="Helical" evidence="1">
    <location>
        <begin position="137"/>
        <end position="162"/>
    </location>
</feature>
<protein>
    <recommendedName>
        <fullName evidence="4">Beta-carotene 15,15'-monooxygenase</fullName>
    </recommendedName>
</protein>
<feature type="transmembrane region" description="Helical" evidence="1">
    <location>
        <begin position="109"/>
        <end position="131"/>
    </location>
</feature>
<organism evidence="2 3">
    <name type="scientific">Dyadobacter subterraneus</name>
    <dbReference type="NCBI Taxonomy" id="2773304"/>
    <lineage>
        <taxon>Bacteria</taxon>
        <taxon>Pseudomonadati</taxon>
        <taxon>Bacteroidota</taxon>
        <taxon>Cytophagia</taxon>
        <taxon>Cytophagales</taxon>
        <taxon>Spirosomataceae</taxon>
        <taxon>Dyadobacter</taxon>
    </lineage>
</organism>
<feature type="transmembrane region" description="Helical" evidence="1">
    <location>
        <begin position="55"/>
        <end position="76"/>
    </location>
</feature>
<comment type="caution">
    <text evidence="2">The sequence shown here is derived from an EMBL/GenBank/DDBJ whole genome shotgun (WGS) entry which is preliminary data.</text>
</comment>
<evidence type="ECO:0000313" key="3">
    <source>
        <dbReference type="Proteomes" id="UP000634134"/>
    </source>
</evidence>
<dbReference type="RefSeq" id="WP_194121708.1">
    <property type="nucleotide sequence ID" value="NZ_JACYGY010000001.1"/>
</dbReference>
<feature type="transmembrane region" description="Helical" evidence="1">
    <location>
        <begin position="271"/>
        <end position="292"/>
    </location>
</feature>
<feature type="transmembrane region" description="Helical" evidence="1">
    <location>
        <begin position="229"/>
        <end position="250"/>
    </location>
</feature>
<keyword evidence="3" id="KW-1185">Reference proteome</keyword>
<keyword evidence="1" id="KW-0812">Transmembrane</keyword>
<reference evidence="3" key="1">
    <citation type="submission" date="2023-07" db="EMBL/GenBank/DDBJ databases">
        <title>Dyadobacter sp. nov 'subterranea' isolated from contaminted grondwater.</title>
        <authorList>
            <person name="Szabo I."/>
            <person name="Al-Omari J."/>
            <person name="Szerdahelyi S.G."/>
            <person name="Rado J."/>
        </authorList>
    </citation>
    <scope>NUCLEOTIDE SEQUENCE [LARGE SCALE GENOMIC DNA]</scope>
    <source>
        <strain evidence="3">UP-52</strain>
    </source>
</reference>
<gene>
    <name evidence="2" type="ORF">IEE83_17000</name>
</gene>
<accession>A0ABR9WDM2</accession>